<keyword evidence="1" id="KW-0677">Repeat</keyword>
<evidence type="ECO:0000313" key="5">
    <source>
        <dbReference type="Proteomes" id="UP001163846"/>
    </source>
</evidence>
<protein>
    <recommendedName>
        <fullName evidence="3">Nephrocystin 3-like N-terminal domain-containing protein</fullName>
    </recommendedName>
</protein>
<gene>
    <name evidence="4" type="ORF">F5878DRAFT_660202</name>
</gene>
<name>A0AA38UFE3_9AGAR</name>
<accession>A0AA38UFE3</accession>
<comment type="caution">
    <text evidence="4">The sequence shown here is derived from an EMBL/GenBank/DDBJ whole genome shotgun (WGS) entry which is preliminary data.</text>
</comment>
<dbReference type="Proteomes" id="UP001163846">
    <property type="component" value="Unassembled WGS sequence"/>
</dbReference>
<evidence type="ECO:0000313" key="4">
    <source>
        <dbReference type="EMBL" id="KAJ3839534.1"/>
    </source>
</evidence>
<feature type="domain" description="Nephrocystin 3-like N-terminal" evidence="3">
    <location>
        <begin position="86"/>
        <end position="234"/>
    </location>
</feature>
<dbReference type="AlphaFoldDB" id="A0AA38UFE3"/>
<sequence length="273" mass="30919">MSYSSDNGDENPGRSNSMFDNANDTKITGGQFNEAGRDMITNVYYPAPRDDVGEVLEWLATLAEYSINHLTASKKMESESDSEMERWLLDDSKYIAWKGEGRILCIQGLPDGIDKTLFMITQDLKQSKEDPTVVSYYYFDDNNDSGPGSSFRGLLTSFLVQMGIQDQMIHHQLKELYKSSEVGNDSSPSNEDLADTLMSITRDLKQKRFKVYMVIEAFDKCEENKEVQEFCKNMADLDVGIAVSKCVDATEMDGDSQYDVELILYDEGEEFND</sequence>
<dbReference type="PANTHER" id="PTHR10039:SF16">
    <property type="entry name" value="GPI INOSITOL-DEACYLASE"/>
    <property type="match status" value="1"/>
</dbReference>
<proteinExistence type="predicted"/>
<dbReference type="Pfam" id="PF24883">
    <property type="entry name" value="NPHP3_N"/>
    <property type="match status" value="1"/>
</dbReference>
<feature type="compositionally biased region" description="Polar residues" evidence="2">
    <location>
        <begin position="13"/>
        <end position="31"/>
    </location>
</feature>
<dbReference type="InterPro" id="IPR056884">
    <property type="entry name" value="NPHP3-like_N"/>
</dbReference>
<evidence type="ECO:0000256" key="2">
    <source>
        <dbReference type="SAM" id="MobiDB-lite"/>
    </source>
</evidence>
<evidence type="ECO:0000259" key="3">
    <source>
        <dbReference type="Pfam" id="PF24883"/>
    </source>
</evidence>
<organism evidence="4 5">
    <name type="scientific">Lentinula raphanica</name>
    <dbReference type="NCBI Taxonomy" id="153919"/>
    <lineage>
        <taxon>Eukaryota</taxon>
        <taxon>Fungi</taxon>
        <taxon>Dikarya</taxon>
        <taxon>Basidiomycota</taxon>
        <taxon>Agaricomycotina</taxon>
        <taxon>Agaricomycetes</taxon>
        <taxon>Agaricomycetidae</taxon>
        <taxon>Agaricales</taxon>
        <taxon>Marasmiineae</taxon>
        <taxon>Omphalotaceae</taxon>
        <taxon>Lentinula</taxon>
    </lineage>
</organism>
<dbReference type="PANTHER" id="PTHR10039">
    <property type="entry name" value="AMELOGENIN"/>
    <property type="match status" value="1"/>
</dbReference>
<keyword evidence="5" id="KW-1185">Reference proteome</keyword>
<feature type="region of interest" description="Disordered" evidence="2">
    <location>
        <begin position="1"/>
        <end position="31"/>
    </location>
</feature>
<reference evidence="4" key="1">
    <citation type="submission" date="2022-08" db="EMBL/GenBank/DDBJ databases">
        <authorList>
            <consortium name="DOE Joint Genome Institute"/>
            <person name="Min B."/>
            <person name="Riley R."/>
            <person name="Sierra-Patev S."/>
            <person name="Naranjo-Ortiz M."/>
            <person name="Looney B."/>
            <person name="Konkel Z."/>
            <person name="Slot J.C."/>
            <person name="Sakamoto Y."/>
            <person name="Steenwyk J.L."/>
            <person name="Rokas A."/>
            <person name="Carro J."/>
            <person name="Camarero S."/>
            <person name="Ferreira P."/>
            <person name="Molpeceres G."/>
            <person name="Ruiz-Duenas F.J."/>
            <person name="Serrano A."/>
            <person name="Henrissat B."/>
            <person name="Drula E."/>
            <person name="Hughes K.W."/>
            <person name="Mata J.L."/>
            <person name="Ishikawa N.K."/>
            <person name="Vargas-Isla R."/>
            <person name="Ushijima S."/>
            <person name="Smith C.A."/>
            <person name="Ahrendt S."/>
            <person name="Andreopoulos W."/>
            <person name="He G."/>
            <person name="Labutti K."/>
            <person name="Lipzen A."/>
            <person name="Ng V."/>
            <person name="Sandor L."/>
            <person name="Barry K."/>
            <person name="Martinez A.T."/>
            <person name="Xiao Y."/>
            <person name="Gibbons J.G."/>
            <person name="Terashima K."/>
            <person name="Hibbett D.S."/>
            <person name="Grigoriev I.V."/>
        </authorList>
    </citation>
    <scope>NUCLEOTIDE SEQUENCE</scope>
    <source>
        <strain evidence="4">TFB9207</strain>
    </source>
</reference>
<dbReference type="EMBL" id="MU806122">
    <property type="protein sequence ID" value="KAJ3839534.1"/>
    <property type="molecule type" value="Genomic_DNA"/>
</dbReference>
<evidence type="ECO:0000256" key="1">
    <source>
        <dbReference type="ARBA" id="ARBA00022737"/>
    </source>
</evidence>